<name>A0A225ST59_9BURK</name>
<dbReference type="InterPro" id="IPR010987">
    <property type="entry name" value="Glutathione-S-Trfase_C-like"/>
</dbReference>
<feature type="domain" description="GST N-terminal" evidence="3">
    <location>
        <begin position="1"/>
        <end position="81"/>
    </location>
</feature>
<dbReference type="RefSeq" id="WP_088755547.1">
    <property type="nucleotide sequence ID" value="NZ_JARJFG010000025.1"/>
</dbReference>
<dbReference type="InterPro" id="IPR004045">
    <property type="entry name" value="Glutathione_S-Trfase_N"/>
</dbReference>
<accession>A0A225ST59</accession>
<dbReference type="SFLD" id="SFLDS00019">
    <property type="entry name" value="Glutathione_Transferase_(cytos"/>
    <property type="match status" value="1"/>
</dbReference>
<dbReference type="SFLD" id="SFLDG00358">
    <property type="entry name" value="Main_(cytGST)"/>
    <property type="match status" value="1"/>
</dbReference>
<evidence type="ECO:0000256" key="2">
    <source>
        <dbReference type="ARBA" id="ARBA00022679"/>
    </source>
</evidence>
<evidence type="ECO:0000259" key="4">
    <source>
        <dbReference type="PROSITE" id="PS50405"/>
    </source>
</evidence>
<comment type="caution">
    <text evidence="5">The sequence shown here is derived from an EMBL/GenBank/DDBJ whole genome shotgun (WGS) entry which is preliminary data.</text>
</comment>
<dbReference type="PANTHER" id="PTHR44051">
    <property type="entry name" value="GLUTATHIONE S-TRANSFERASE-RELATED"/>
    <property type="match status" value="1"/>
</dbReference>
<dbReference type="GO" id="GO:0016740">
    <property type="term" value="F:transferase activity"/>
    <property type="evidence" value="ECO:0007669"/>
    <property type="project" value="UniProtKB-KW"/>
</dbReference>
<dbReference type="Pfam" id="PF14497">
    <property type="entry name" value="GST_C_3"/>
    <property type="match status" value="1"/>
</dbReference>
<dbReference type="AlphaFoldDB" id="A0A225ST59"/>
<reference evidence="5 6" key="1">
    <citation type="journal article" date="2010" name="Int. J. Syst. Evol. Microbiol.">
        <title>Reclassification of Herbaspirillum putei as a later heterotypic synonym of Herbaspirillum huttiense, with the description of H. huttiense subsp. huttiense subsp. nov. and H. huttiense subsp. putei subsp. nov., comb. nov., and description of Herbaspirillum aquaticum sp. nov.</title>
        <authorList>
            <person name="Dobritsa A.P."/>
            <person name="Reddy M.C."/>
            <person name="Samadpour M."/>
        </authorList>
    </citation>
    <scope>NUCLEOTIDE SEQUENCE [LARGE SCALE GENOMIC DNA]</scope>
    <source>
        <strain evidence="5 6">IEH 4430</strain>
    </source>
</reference>
<evidence type="ECO:0000256" key="1">
    <source>
        <dbReference type="ARBA" id="ARBA00007409"/>
    </source>
</evidence>
<dbReference type="FunFam" id="3.40.30.10:FF:000039">
    <property type="entry name" value="Glutathione S-transferase domain"/>
    <property type="match status" value="1"/>
</dbReference>
<organism evidence="5 6">
    <name type="scientific">Herbaspirillum aquaticum</name>
    <dbReference type="NCBI Taxonomy" id="568783"/>
    <lineage>
        <taxon>Bacteria</taxon>
        <taxon>Pseudomonadati</taxon>
        <taxon>Pseudomonadota</taxon>
        <taxon>Betaproteobacteria</taxon>
        <taxon>Burkholderiales</taxon>
        <taxon>Oxalobacteraceae</taxon>
        <taxon>Herbaspirillum</taxon>
    </lineage>
</organism>
<dbReference type="PANTHER" id="PTHR44051:SF19">
    <property type="entry name" value="DISULFIDE-BOND OXIDOREDUCTASE YFCG"/>
    <property type="match status" value="1"/>
</dbReference>
<dbReference type="InterPro" id="IPR040079">
    <property type="entry name" value="Glutathione_S-Trfase"/>
</dbReference>
<proteinExistence type="inferred from homology"/>
<dbReference type="Pfam" id="PF13409">
    <property type="entry name" value="GST_N_2"/>
    <property type="match status" value="1"/>
</dbReference>
<dbReference type="InterPro" id="IPR004046">
    <property type="entry name" value="GST_C"/>
</dbReference>
<gene>
    <name evidence="5" type="ORF">CEJ45_13225</name>
</gene>
<dbReference type="PROSITE" id="PS50405">
    <property type="entry name" value="GST_CTER"/>
    <property type="match status" value="1"/>
</dbReference>
<dbReference type="SFLD" id="SFLDG01150">
    <property type="entry name" value="Main.1:_Beta-like"/>
    <property type="match status" value="1"/>
</dbReference>
<dbReference type="InterPro" id="IPR036282">
    <property type="entry name" value="Glutathione-S-Trfase_C_sf"/>
</dbReference>
<dbReference type="Gene3D" id="3.40.30.10">
    <property type="entry name" value="Glutaredoxin"/>
    <property type="match status" value="1"/>
</dbReference>
<dbReference type="Gene3D" id="1.20.1050.10">
    <property type="match status" value="1"/>
</dbReference>
<dbReference type="InterPro" id="IPR036249">
    <property type="entry name" value="Thioredoxin-like_sf"/>
</dbReference>
<evidence type="ECO:0000313" key="6">
    <source>
        <dbReference type="Proteomes" id="UP000214747"/>
    </source>
</evidence>
<dbReference type="SUPFAM" id="SSF52833">
    <property type="entry name" value="Thioredoxin-like"/>
    <property type="match status" value="1"/>
</dbReference>
<evidence type="ECO:0000313" key="5">
    <source>
        <dbReference type="EMBL" id="OWY34340.1"/>
    </source>
</evidence>
<sequence>MLTIYGRDNSINVRKVLWACTELGIAFERQDWGIGFKPTSEPSFVAMNPNAMVPVIDDEGFVLWESNSILRYLAAQYGGTALYPQEPRLRARIDQWMDWQASDLNRSWSYAFMALVRKSPEHGDAQQLAASIAGWTRFMQVLEQQLQHSGGFVAGPAFTLADIPVGLSVNRWFGTPLEHAPLPAVAAYCERLSERPGFRAYGRNGMA</sequence>
<protein>
    <submittedName>
        <fullName evidence="5">Glutathione S-transferase</fullName>
    </submittedName>
</protein>
<feature type="domain" description="GST C-terminal" evidence="4">
    <location>
        <begin position="86"/>
        <end position="207"/>
    </location>
</feature>
<dbReference type="PROSITE" id="PS50404">
    <property type="entry name" value="GST_NTER"/>
    <property type="match status" value="1"/>
</dbReference>
<dbReference type="SUPFAM" id="SSF47616">
    <property type="entry name" value="GST C-terminal domain-like"/>
    <property type="match status" value="1"/>
</dbReference>
<keyword evidence="2 5" id="KW-0808">Transferase</keyword>
<evidence type="ECO:0000259" key="3">
    <source>
        <dbReference type="PROSITE" id="PS50404"/>
    </source>
</evidence>
<dbReference type="CDD" id="cd03180">
    <property type="entry name" value="GST_C_2"/>
    <property type="match status" value="1"/>
</dbReference>
<dbReference type="EMBL" id="NJGV01000010">
    <property type="protein sequence ID" value="OWY34340.1"/>
    <property type="molecule type" value="Genomic_DNA"/>
</dbReference>
<comment type="similarity">
    <text evidence="1">Belongs to the GST superfamily.</text>
</comment>
<dbReference type="CDD" id="cd03047">
    <property type="entry name" value="GST_N_2"/>
    <property type="match status" value="1"/>
</dbReference>
<dbReference type="Proteomes" id="UP000214747">
    <property type="component" value="Unassembled WGS sequence"/>
</dbReference>
<keyword evidence="6" id="KW-1185">Reference proteome</keyword>